<protein>
    <submittedName>
        <fullName evidence="2">Uncharacterized protein</fullName>
    </submittedName>
</protein>
<evidence type="ECO:0000313" key="3">
    <source>
        <dbReference type="Proteomes" id="UP000297713"/>
    </source>
</evidence>
<keyword evidence="3" id="KW-1185">Reference proteome</keyword>
<sequence>MNEQKRIELMAHRGNEEKPTAQVQSLQHVPITLSPSGDMTSSNNKNAHGIHLDEKEKLSSTQSPESVEPLNALGMSDLKAIGETKTIARERLKEAMSSTPEQQKEIRENLKFFLERNQQRLMTRDFKSLGEKAEKLSEERCSFCYSNSNLTPNKNTEISIEQQKKETLPSYWNSPEIGKGPLIQGEFWQKAYESRERLKEIEREHKEAPLFKAEGLSPNYNYNSLIPELDQQKTHQKVR</sequence>
<organism evidence="2 3">
    <name type="scientific">Methylacidiphilum caldifontis</name>
    <dbReference type="NCBI Taxonomy" id="2795386"/>
    <lineage>
        <taxon>Bacteria</taxon>
        <taxon>Pseudomonadati</taxon>
        <taxon>Verrucomicrobiota</taxon>
        <taxon>Methylacidiphilae</taxon>
        <taxon>Methylacidiphilales</taxon>
        <taxon>Methylacidiphilaceae</taxon>
        <taxon>Methylacidiphilum (ex Ratnadevi et al. 2023)</taxon>
    </lineage>
</organism>
<evidence type="ECO:0000256" key="1">
    <source>
        <dbReference type="SAM" id="MobiDB-lite"/>
    </source>
</evidence>
<dbReference type="AlphaFoldDB" id="A0A4Y8P7A0"/>
<feature type="compositionally biased region" description="Polar residues" evidence="1">
    <location>
        <begin position="21"/>
        <end position="46"/>
    </location>
</feature>
<evidence type="ECO:0000313" key="2">
    <source>
        <dbReference type="EMBL" id="TFE66190.1"/>
    </source>
</evidence>
<reference evidence="2 3" key="1">
    <citation type="submission" date="2016-05" db="EMBL/GenBank/DDBJ databases">
        <title>Diversity and Homogeneity among Thermoacidophilic Verrucomicrobia Methanotrophs Linked with Geographical Origin.</title>
        <authorList>
            <person name="Erikstad H.-A."/>
            <person name="Smestad N.B."/>
            <person name="Ceballos R.M."/>
            <person name="Birkeland N.-K."/>
        </authorList>
    </citation>
    <scope>NUCLEOTIDE SEQUENCE [LARGE SCALE GENOMIC DNA]</scope>
    <source>
        <strain evidence="2 3">Phi</strain>
    </source>
</reference>
<accession>A0A4Y8P7A0</accession>
<feature type="region of interest" description="Disordered" evidence="1">
    <location>
        <begin position="1"/>
        <end position="74"/>
    </location>
</feature>
<comment type="caution">
    <text evidence="2">The sequence shown here is derived from an EMBL/GenBank/DDBJ whole genome shotgun (WGS) entry which is preliminary data.</text>
</comment>
<name>A0A4Y8P7A0_9BACT</name>
<gene>
    <name evidence="2" type="ORF">A7Q10_02325</name>
</gene>
<proteinExistence type="predicted"/>
<feature type="compositionally biased region" description="Basic and acidic residues" evidence="1">
    <location>
        <begin position="1"/>
        <end position="19"/>
    </location>
</feature>
<dbReference type="Proteomes" id="UP000297713">
    <property type="component" value="Unassembled WGS sequence"/>
</dbReference>
<dbReference type="OrthoDB" id="196569at2"/>
<dbReference type="RefSeq" id="WP_134440839.1">
    <property type="nucleotide sequence ID" value="NZ_LXQC01000187.1"/>
</dbReference>
<dbReference type="EMBL" id="LXQC01000187">
    <property type="protein sequence ID" value="TFE66190.1"/>
    <property type="molecule type" value="Genomic_DNA"/>
</dbReference>